<dbReference type="PANTHER" id="PTHR16019">
    <property type="entry name" value="SYNAPSE-ASSOCIATED PROTEIN"/>
    <property type="match status" value="1"/>
</dbReference>
<feature type="region of interest" description="Disordered" evidence="1">
    <location>
        <begin position="320"/>
        <end position="402"/>
    </location>
</feature>
<feature type="compositionally biased region" description="Acidic residues" evidence="1">
    <location>
        <begin position="328"/>
        <end position="337"/>
    </location>
</feature>
<dbReference type="SUPFAM" id="SSF140383">
    <property type="entry name" value="BSD domain-like"/>
    <property type="match status" value="1"/>
</dbReference>
<organism evidence="3 5">
    <name type="scientific">Yarrowia lipolytica</name>
    <name type="common">Candida lipolytica</name>
    <dbReference type="NCBI Taxonomy" id="4952"/>
    <lineage>
        <taxon>Eukaryota</taxon>
        <taxon>Fungi</taxon>
        <taxon>Dikarya</taxon>
        <taxon>Ascomycota</taxon>
        <taxon>Saccharomycotina</taxon>
        <taxon>Dipodascomycetes</taxon>
        <taxon>Dipodascales</taxon>
        <taxon>Dipodascales incertae sedis</taxon>
        <taxon>Yarrowia</taxon>
    </lineage>
</organism>
<sequence>MSPTDKNDVCVEGDLGTIDRSELESAPATASEGPESTKPESAKPESKELSADEINKEQQQEINEAAEKLEEQVAQAYTKTSSWMGGLWSSISKQSSVILEEVGKDFEAVKFEVGELAKKRAEAKAAESSEEKSTEAAAGETTGETAEPVDSSRDLLSLLSTKAQLYIDNLDKDLEKVEDAGAAYFSKIGSNFQALMRETIRVEEGDSGDSTTDTLLFNAPEEVRQQVFSTRFDAQLHSLHTSDEVFLQPVDTGYESFKKDFDINSQTDQIAADLEAHPALRTLMEKLVPESIDYNSFWTRYYYMYQGIVAGEEQRKKVLSQAGGETEKEFDWDESDEETKTENTENDGSYDVVSRVASDVTLDKASTNKSEPNKAEPNKAESKQAKVEPKQAKEEESDDDWE</sequence>
<feature type="compositionally biased region" description="Basic and acidic residues" evidence="1">
    <location>
        <begin position="371"/>
        <end position="394"/>
    </location>
</feature>
<dbReference type="eggNOG" id="KOG2690">
    <property type="taxonomic scope" value="Eukaryota"/>
</dbReference>
<dbReference type="SMART" id="SM00751">
    <property type="entry name" value="BSD"/>
    <property type="match status" value="1"/>
</dbReference>
<dbReference type="EMBL" id="KZ857330">
    <property type="protein sequence ID" value="RDW27297.1"/>
    <property type="molecule type" value="Genomic_DNA"/>
</dbReference>
<evidence type="ECO:0000259" key="2">
    <source>
        <dbReference type="PROSITE" id="PS50858"/>
    </source>
</evidence>
<feature type="compositionally biased region" description="Basic and acidic residues" evidence="1">
    <location>
        <begin position="122"/>
        <end position="134"/>
    </location>
</feature>
<protein>
    <recommendedName>
        <fullName evidence="2">BSD domain-containing protein</fullName>
    </recommendedName>
</protein>
<dbReference type="AlphaFoldDB" id="A0A1D8NLZ5"/>
<evidence type="ECO:0000256" key="1">
    <source>
        <dbReference type="SAM" id="MobiDB-lite"/>
    </source>
</evidence>
<feature type="domain" description="BSD" evidence="2">
    <location>
        <begin position="257"/>
        <end position="309"/>
    </location>
</feature>
<proteinExistence type="predicted"/>
<feature type="region of interest" description="Disordered" evidence="1">
    <location>
        <begin position="1"/>
        <end position="64"/>
    </location>
</feature>
<dbReference type="PROSITE" id="PS50858">
    <property type="entry name" value="BSD"/>
    <property type="match status" value="1"/>
</dbReference>
<dbReference type="EMBL" id="CP017558">
    <property type="protein sequence ID" value="AOW06659.1"/>
    <property type="molecule type" value="Genomic_DNA"/>
</dbReference>
<dbReference type="OMA" id="LFWYRYF"/>
<feature type="compositionally biased region" description="Low complexity" evidence="1">
    <location>
        <begin position="135"/>
        <end position="146"/>
    </location>
</feature>
<feature type="region of interest" description="Disordered" evidence="1">
    <location>
        <begin position="122"/>
        <end position="152"/>
    </location>
</feature>
<evidence type="ECO:0000313" key="5">
    <source>
        <dbReference type="Proteomes" id="UP000182444"/>
    </source>
</evidence>
<accession>A0A1D8NLZ5</accession>
<dbReference type="GeneID" id="2908888"/>
<dbReference type="VEuPathDB" id="FungiDB:YALI0_F04554g"/>
<dbReference type="Gene3D" id="1.10.3970.10">
    <property type="entry name" value="BSD domain"/>
    <property type="match status" value="1"/>
</dbReference>
<reference evidence="3 5" key="1">
    <citation type="journal article" date="2016" name="PLoS ONE">
        <title>Sequence Assembly of Yarrowia lipolytica Strain W29/CLIB89 Shows Transposable Element Diversity.</title>
        <authorList>
            <person name="Magnan C."/>
            <person name="Yu J."/>
            <person name="Chang I."/>
            <person name="Jahn E."/>
            <person name="Kanomata Y."/>
            <person name="Wu J."/>
            <person name="Zeller M."/>
            <person name="Oakes M."/>
            <person name="Baldi P."/>
            <person name="Sandmeyer S."/>
        </authorList>
    </citation>
    <scope>NUCLEOTIDE SEQUENCE [LARGE SCALE GENOMIC DNA]</scope>
    <source>
        <strain evidence="3">CLIB89</strain>
        <strain evidence="5">CLIB89(W29)</strain>
    </source>
</reference>
<dbReference type="Proteomes" id="UP000182444">
    <property type="component" value="Chromosome 1F"/>
</dbReference>
<evidence type="ECO:0000313" key="4">
    <source>
        <dbReference type="EMBL" id="RDW27297.1"/>
    </source>
</evidence>
<gene>
    <name evidence="4" type="ORF">B0I71DRAFT_129336</name>
    <name evidence="3" type="ORF">YALI1_F06956g</name>
</gene>
<dbReference type="GO" id="GO:0005737">
    <property type="term" value="C:cytoplasm"/>
    <property type="evidence" value="ECO:0007669"/>
    <property type="project" value="TreeGrafter"/>
</dbReference>
<dbReference type="VEuPathDB" id="FungiDB:YALI1_F06956g"/>
<dbReference type="InterPro" id="IPR035925">
    <property type="entry name" value="BSD_dom_sf"/>
</dbReference>
<feature type="compositionally biased region" description="Basic and acidic residues" evidence="1">
    <location>
        <begin position="35"/>
        <end position="64"/>
    </location>
</feature>
<evidence type="ECO:0000313" key="6">
    <source>
        <dbReference type="Proteomes" id="UP000256601"/>
    </source>
</evidence>
<evidence type="ECO:0000313" key="3">
    <source>
        <dbReference type="EMBL" id="AOW06659.1"/>
    </source>
</evidence>
<dbReference type="InterPro" id="IPR051494">
    <property type="entry name" value="BSD_domain-containing"/>
</dbReference>
<dbReference type="Pfam" id="PF03909">
    <property type="entry name" value="BSD"/>
    <property type="match status" value="1"/>
</dbReference>
<dbReference type="InterPro" id="IPR005607">
    <property type="entry name" value="BSD_dom"/>
</dbReference>
<dbReference type="Proteomes" id="UP000256601">
    <property type="component" value="Unassembled WGS sequence"/>
</dbReference>
<reference evidence="4 6" key="2">
    <citation type="submission" date="2018-07" db="EMBL/GenBank/DDBJ databases">
        <title>Draft Genome Assemblies for Five Robust Yarrowia lipolytica Strains Exhibiting High Lipid Production and Pentose Sugar Utilization and Sugar Alcohol Secretion from Undetoxified Lignocellulosic Biomass Hydrolysates.</title>
        <authorList>
            <consortium name="DOE Joint Genome Institute"/>
            <person name="Walker C."/>
            <person name="Ryu S."/>
            <person name="Na H."/>
            <person name="Zane M."/>
            <person name="LaButti K."/>
            <person name="Lipzen A."/>
            <person name="Haridas S."/>
            <person name="Barry K."/>
            <person name="Grigoriev I.V."/>
            <person name="Quarterman J."/>
            <person name="Slininger P."/>
            <person name="Dien B."/>
            <person name="Trinh C.T."/>
        </authorList>
    </citation>
    <scope>NUCLEOTIDE SEQUENCE [LARGE SCALE GENOMIC DNA]</scope>
    <source>
        <strain evidence="4 6">YB392</strain>
    </source>
</reference>
<dbReference type="PANTHER" id="PTHR16019:SF5">
    <property type="entry name" value="BSD DOMAIN-CONTAINING PROTEIN 1"/>
    <property type="match status" value="1"/>
</dbReference>
<dbReference type="KEGG" id="yli:2908888"/>
<name>A0A1D8NLZ5_YARLL</name>